<feature type="compositionally biased region" description="Basic residues" evidence="1">
    <location>
        <begin position="632"/>
        <end position="641"/>
    </location>
</feature>
<dbReference type="WBParaSite" id="PTRK_0000695300.1">
    <property type="protein sequence ID" value="PTRK_0000695300.1"/>
    <property type="gene ID" value="PTRK_0000695300"/>
</dbReference>
<feature type="compositionally biased region" description="Low complexity" evidence="1">
    <location>
        <begin position="655"/>
        <end position="665"/>
    </location>
</feature>
<name>A0A0N4ZGP7_PARTI</name>
<feature type="compositionally biased region" description="Basic residues" evidence="1">
    <location>
        <begin position="470"/>
        <end position="481"/>
    </location>
</feature>
<evidence type="ECO:0000313" key="2">
    <source>
        <dbReference type="Proteomes" id="UP000038045"/>
    </source>
</evidence>
<keyword evidence="2" id="KW-1185">Reference proteome</keyword>
<reference evidence="3" key="1">
    <citation type="submission" date="2017-02" db="UniProtKB">
        <authorList>
            <consortium name="WormBaseParasite"/>
        </authorList>
    </citation>
    <scope>IDENTIFICATION</scope>
</reference>
<dbReference type="Proteomes" id="UP000038045">
    <property type="component" value="Unplaced"/>
</dbReference>
<feature type="compositionally biased region" description="Low complexity" evidence="1">
    <location>
        <begin position="27"/>
        <end position="36"/>
    </location>
</feature>
<evidence type="ECO:0000313" key="3">
    <source>
        <dbReference type="WBParaSite" id="PTRK_0000695300.1"/>
    </source>
</evidence>
<accession>A0A0N4ZGP7</accession>
<feature type="compositionally biased region" description="Pro residues" evidence="1">
    <location>
        <begin position="557"/>
        <end position="566"/>
    </location>
</feature>
<sequence>MSMRTQPPHPPRCASHLLPRGEKGFISGSAGSGPARSRSRWRCHNRHRHDASRRWPGRSTARAPDAWRPPACHARRQALEGDALARHVQPAVQAGVVREELLHRLIRFADVLGIARQGGPAERADTTAEQRTDIGRHEAGEVERVLHAFFQRHLSQVVAVVHGRHAQRVEAEHGADVVGHGFPCGGLDGGGVADALFLPLGDGPARGQVAVDRVVRAGLIGHQIGANAALDHFRQKISCIAQQADRQGFLVLERLLQQGQGLVQRFGHDVDVAGAQAELDAAALALDGDAGGAGHGRGQRLGAAHAAQARRQNPLAGPVAVIVLATRLHEGLIGALNDALGADVDPRSGGHLAVHGQALLIEFVEVVPVGPVRHQVGVGDQHARRVDMGAEHADRLARLDHQRLVGFQFLELVDDGVERLPVAGRLADAAIDHQLMRALGDIRVQIVHQHAHRRFGAVSHDGSGAASSSHRGRHRAPHRLGRMAARFPHSDRGRADGRIRLRADDGVAGHVRSGGERTGGAPPPRRDRSGPSAGAFLGSGRHPRHPVRGRGQGAGLCPPPAGPHRPPGARRRGSGRAGDRAGDPAPGRRPALRLRAPPDLSDRRARRRGRRLRRPAARRLAAGPHALDRGRASHLRRRRRPRDGDPSGSGRRRGLPAAGAPYLAGRSGRNLGGPRRGRCGAESRLAFRRLRAGARRGGGAGPSRPHDSGRRQQRHHPAGRSRAGARQGAFERRRPDAGRPLRPTRHGSGPDQRQSDPGAAG</sequence>
<feature type="compositionally biased region" description="Basic residues" evidence="1">
    <location>
        <begin position="37"/>
        <end position="51"/>
    </location>
</feature>
<feature type="region of interest" description="Disordered" evidence="1">
    <location>
        <begin position="1"/>
        <end position="70"/>
    </location>
</feature>
<feature type="compositionally biased region" description="Basic residues" evidence="1">
    <location>
        <begin position="604"/>
        <end position="617"/>
    </location>
</feature>
<protein>
    <submittedName>
        <fullName evidence="3">LigA</fullName>
    </submittedName>
</protein>
<evidence type="ECO:0000256" key="1">
    <source>
        <dbReference type="SAM" id="MobiDB-lite"/>
    </source>
</evidence>
<feature type="compositionally biased region" description="Basic and acidic residues" evidence="1">
    <location>
        <begin position="488"/>
        <end position="507"/>
    </location>
</feature>
<organism evidence="2 3">
    <name type="scientific">Parastrongyloides trichosuri</name>
    <name type="common">Possum-specific nematode worm</name>
    <dbReference type="NCBI Taxonomy" id="131310"/>
    <lineage>
        <taxon>Eukaryota</taxon>
        <taxon>Metazoa</taxon>
        <taxon>Ecdysozoa</taxon>
        <taxon>Nematoda</taxon>
        <taxon>Chromadorea</taxon>
        <taxon>Rhabditida</taxon>
        <taxon>Tylenchina</taxon>
        <taxon>Panagrolaimomorpha</taxon>
        <taxon>Strongyloidoidea</taxon>
        <taxon>Strongyloididae</taxon>
        <taxon>Parastrongyloides</taxon>
    </lineage>
</organism>
<feature type="compositionally biased region" description="Low complexity" evidence="1">
    <location>
        <begin position="583"/>
        <end position="599"/>
    </location>
</feature>
<proteinExistence type="predicted"/>
<dbReference type="AlphaFoldDB" id="A0A0N4ZGP7"/>
<feature type="compositionally biased region" description="Low complexity" evidence="1">
    <location>
        <begin position="456"/>
        <end position="469"/>
    </location>
</feature>
<feature type="region of interest" description="Disordered" evidence="1">
    <location>
        <begin position="455"/>
        <end position="761"/>
    </location>
</feature>
<feature type="compositionally biased region" description="Basic and acidic residues" evidence="1">
    <location>
        <begin position="729"/>
        <end position="739"/>
    </location>
</feature>